<dbReference type="EMBL" id="VJMI01011742">
    <property type="protein sequence ID" value="KAF0751939.1"/>
    <property type="molecule type" value="Genomic_DNA"/>
</dbReference>
<organism evidence="2 3">
    <name type="scientific">Aphanomyces astaci</name>
    <name type="common">Crayfish plague agent</name>
    <dbReference type="NCBI Taxonomy" id="112090"/>
    <lineage>
        <taxon>Eukaryota</taxon>
        <taxon>Sar</taxon>
        <taxon>Stramenopiles</taxon>
        <taxon>Oomycota</taxon>
        <taxon>Saprolegniomycetes</taxon>
        <taxon>Saprolegniales</taxon>
        <taxon>Verrucalvaceae</taxon>
        <taxon>Aphanomyces</taxon>
    </lineage>
</organism>
<feature type="non-terminal residue" evidence="2">
    <location>
        <position position="499"/>
    </location>
</feature>
<keyword evidence="1" id="KW-0812">Transmembrane</keyword>
<keyword evidence="1" id="KW-0472">Membrane</keyword>
<keyword evidence="1" id="KW-1133">Transmembrane helix</keyword>
<gene>
    <name evidence="2" type="ORF">AaE_006212</name>
</gene>
<dbReference type="Proteomes" id="UP000469452">
    <property type="component" value="Unassembled WGS sequence"/>
</dbReference>
<reference evidence="2 3" key="1">
    <citation type="submission" date="2019-06" db="EMBL/GenBank/DDBJ databases">
        <title>Genomics analysis of Aphanomyces spp. identifies a new class of oomycete effector associated with host adaptation.</title>
        <authorList>
            <person name="Gaulin E."/>
        </authorList>
    </citation>
    <scope>NUCLEOTIDE SEQUENCE [LARGE SCALE GENOMIC DNA]</scope>
    <source>
        <strain evidence="2 3">E</strain>
    </source>
</reference>
<sequence>MRVGIRETKTSSRVQSIWRLKYRRVGVALGLAYIVMSLTCSIYYLGLLKPAFLNDIWWANYTPSGYQALLIDIFNDALTTRASGELDLLSAVMDKRYMTPSSTTNVWPTYVRRLVFNELTSVEYAVESLRKVNSFWSMWILTPYCWVDFNQWYEIALTRSRQLRCVKRFSANGAVYMETMLRNVVWDEYMQSFGGDSGMFAVPIQRWLETSLDGRHWLLATSTARATTSEIEEAAYWKSHNISSFEVQWLNYWQTGISETMRIDNALGMSLDIPLKNVPRTDETWTSVVLYWMPINDLNTMLTENRSLVHAAPDSFLNYPPVNIELYLGIQPVNGTYPRQIGAFRATLGPFTAVDSYYVRVPVPLQALVTAFHDTLQSEVATNPALRTPLDGMVDSLVMYAPPASWLDPSLAFYGGNPVCLGGAPQAFVQQAFNFYDICTSQRPLTTDFNKYSVLFAGLATRNQPIGSLCDGQEDVLGCRLAVHHMLASIPAFDTVVQT</sequence>
<comment type="caution">
    <text evidence="2">The sequence shown here is derived from an EMBL/GenBank/DDBJ whole genome shotgun (WGS) entry which is preliminary data.</text>
</comment>
<evidence type="ECO:0000256" key="1">
    <source>
        <dbReference type="SAM" id="Phobius"/>
    </source>
</evidence>
<name>A0A6A5AFZ8_APHAT</name>
<evidence type="ECO:0000313" key="2">
    <source>
        <dbReference type="EMBL" id="KAF0751939.1"/>
    </source>
</evidence>
<proteinExistence type="predicted"/>
<accession>A0A6A5AFZ8</accession>
<evidence type="ECO:0000313" key="3">
    <source>
        <dbReference type="Proteomes" id="UP000469452"/>
    </source>
</evidence>
<feature type="transmembrane region" description="Helical" evidence="1">
    <location>
        <begin position="25"/>
        <end position="46"/>
    </location>
</feature>
<protein>
    <submittedName>
        <fullName evidence="2">Uncharacterized protein</fullName>
    </submittedName>
</protein>
<dbReference type="AlphaFoldDB" id="A0A6A5AFZ8"/>